<evidence type="ECO:0000313" key="12">
    <source>
        <dbReference type="EMBL" id="GET38809.1"/>
    </source>
</evidence>
<feature type="region of interest" description="Disordered" evidence="11">
    <location>
        <begin position="20"/>
        <end position="40"/>
    </location>
</feature>
<dbReference type="SUPFAM" id="SSF53756">
    <property type="entry name" value="UDP-Glycosyltransferase/glycogen phosphorylase"/>
    <property type="match status" value="1"/>
</dbReference>
<dbReference type="EC" id="2.4.1.182" evidence="2 10"/>
<keyword evidence="4" id="KW-0444">Lipid biosynthesis</keyword>
<protein>
    <recommendedName>
        <fullName evidence="3 10">Lipid-A-disaccharide synthase</fullName>
        <ecNumber evidence="2 10">2.4.1.182</ecNumber>
    </recommendedName>
</protein>
<keyword evidence="8" id="KW-0443">Lipid metabolism</keyword>
<keyword evidence="7" id="KW-0808">Transferase</keyword>
<dbReference type="GO" id="GO:0016020">
    <property type="term" value="C:membrane"/>
    <property type="evidence" value="ECO:0007669"/>
    <property type="project" value="GOC"/>
</dbReference>
<evidence type="ECO:0000256" key="4">
    <source>
        <dbReference type="ARBA" id="ARBA00022516"/>
    </source>
</evidence>
<reference evidence="12" key="1">
    <citation type="submission" date="2019-10" db="EMBL/GenBank/DDBJ databases">
        <title>Draft genome sequece of Microseira wollei NIES-4236.</title>
        <authorList>
            <person name="Yamaguchi H."/>
            <person name="Suzuki S."/>
            <person name="Kawachi M."/>
        </authorList>
    </citation>
    <scope>NUCLEOTIDE SEQUENCE</scope>
    <source>
        <strain evidence="12">NIES-4236</strain>
    </source>
</reference>
<evidence type="ECO:0000256" key="1">
    <source>
        <dbReference type="ARBA" id="ARBA00002056"/>
    </source>
</evidence>
<evidence type="ECO:0000256" key="7">
    <source>
        <dbReference type="ARBA" id="ARBA00022679"/>
    </source>
</evidence>
<dbReference type="PANTHER" id="PTHR30372">
    <property type="entry name" value="LIPID-A-DISACCHARIDE SYNTHASE"/>
    <property type="match status" value="1"/>
</dbReference>
<dbReference type="GO" id="GO:0008915">
    <property type="term" value="F:lipid-A-disaccharide synthase activity"/>
    <property type="evidence" value="ECO:0007669"/>
    <property type="project" value="UniProtKB-UniRule"/>
</dbReference>
<evidence type="ECO:0000313" key="13">
    <source>
        <dbReference type="Proteomes" id="UP001050975"/>
    </source>
</evidence>
<evidence type="ECO:0000256" key="3">
    <source>
        <dbReference type="ARBA" id="ARBA00020902"/>
    </source>
</evidence>
<dbReference type="AlphaFoldDB" id="A0AAV3X9C6"/>
<evidence type="ECO:0000256" key="11">
    <source>
        <dbReference type="SAM" id="MobiDB-lite"/>
    </source>
</evidence>
<dbReference type="Pfam" id="PF02684">
    <property type="entry name" value="LpxB"/>
    <property type="match status" value="1"/>
</dbReference>
<keyword evidence="6" id="KW-0328">Glycosyltransferase</keyword>
<comment type="caution">
    <text evidence="12">The sequence shown here is derived from an EMBL/GenBank/DDBJ whole genome shotgun (WGS) entry which is preliminary data.</text>
</comment>
<name>A0AAV3X9C6_9CYAN</name>
<evidence type="ECO:0000256" key="10">
    <source>
        <dbReference type="NCBIfam" id="TIGR00215"/>
    </source>
</evidence>
<sequence>MSSGAGEQVSSGAEQLVNSGASENIDSNSPLPTCPPAPLPTCPPAPLPTCTPTPRRIFISTGEVSGDLQGALLIEALQRLASISNLQLDIVALGGWRMAAAGATILGNTTSIGSIGLFESLAYIFPTLQIQRRAKQYLQQYPPDLVVLIDYMGPNLVISSYLRQVAPQVPIVYFITPQEWVWSLSPQNTARIVNGTDLVLAIFPEEARYFQKNGAKVTWVGHPIVDRMQAFPNRETARAALGIKSEQIAIALIPASRRQELKYVLPVMFQAAKIIQAKLPQVYFWIPLSLESYRQPIAQAIQNYGLRATLVADKTKEVLASADLAIAKSGTVNLELALLDVPQVVIYRVNPLTAWIARKVLKFSIPFMSPPNLVEMKSIVPELLQEQATPENIVREALHLLEPTQRQKTLADYSQMRQALGEVGACDRAAKEILAILDCRF</sequence>
<dbReference type="PANTHER" id="PTHR30372:SF4">
    <property type="entry name" value="LIPID-A-DISACCHARIDE SYNTHASE, MITOCHONDRIAL-RELATED"/>
    <property type="match status" value="1"/>
</dbReference>
<evidence type="ECO:0000256" key="8">
    <source>
        <dbReference type="ARBA" id="ARBA00023098"/>
    </source>
</evidence>
<evidence type="ECO:0000256" key="5">
    <source>
        <dbReference type="ARBA" id="ARBA00022556"/>
    </source>
</evidence>
<dbReference type="EMBL" id="BLAY01000053">
    <property type="protein sequence ID" value="GET38809.1"/>
    <property type="molecule type" value="Genomic_DNA"/>
</dbReference>
<keyword evidence="13" id="KW-1185">Reference proteome</keyword>
<dbReference type="InterPro" id="IPR003835">
    <property type="entry name" value="Glyco_trans_19"/>
</dbReference>
<dbReference type="GO" id="GO:0005543">
    <property type="term" value="F:phospholipid binding"/>
    <property type="evidence" value="ECO:0007669"/>
    <property type="project" value="TreeGrafter"/>
</dbReference>
<gene>
    <name evidence="12" type="primary">lpxB</name>
    <name evidence="12" type="ORF">MiSe_35680</name>
</gene>
<evidence type="ECO:0000256" key="9">
    <source>
        <dbReference type="ARBA" id="ARBA00048975"/>
    </source>
</evidence>
<dbReference type="Proteomes" id="UP001050975">
    <property type="component" value="Unassembled WGS sequence"/>
</dbReference>
<accession>A0AAV3X9C6</accession>
<organism evidence="12 13">
    <name type="scientific">Microseira wollei NIES-4236</name>
    <dbReference type="NCBI Taxonomy" id="2530354"/>
    <lineage>
        <taxon>Bacteria</taxon>
        <taxon>Bacillati</taxon>
        <taxon>Cyanobacteriota</taxon>
        <taxon>Cyanophyceae</taxon>
        <taxon>Oscillatoriophycideae</taxon>
        <taxon>Aerosakkonematales</taxon>
        <taxon>Aerosakkonemataceae</taxon>
        <taxon>Microseira</taxon>
    </lineage>
</organism>
<feature type="compositionally biased region" description="Polar residues" evidence="11">
    <location>
        <begin position="20"/>
        <end position="29"/>
    </location>
</feature>
<proteinExistence type="predicted"/>
<comment type="catalytic activity">
    <reaction evidence="9">
        <text>a lipid X + a UDP-2-N,3-O-bis[(3R)-3-hydroxyacyl]-alpha-D-glucosamine = a lipid A disaccharide + UDP + H(+)</text>
        <dbReference type="Rhea" id="RHEA:67828"/>
        <dbReference type="ChEBI" id="CHEBI:15378"/>
        <dbReference type="ChEBI" id="CHEBI:58223"/>
        <dbReference type="ChEBI" id="CHEBI:137748"/>
        <dbReference type="ChEBI" id="CHEBI:176338"/>
        <dbReference type="ChEBI" id="CHEBI:176343"/>
        <dbReference type="EC" id="2.4.1.182"/>
    </reaction>
</comment>
<evidence type="ECO:0000256" key="6">
    <source>
        <dbReference type="ARBA" id="ARBA00022676"/>
    </source>
</evidence>
<keyword evidence="5" id="KW-0441">Lipid A biosynthesis</keyword>
<dbReference type="NCBIfam" id="TIGR00215">
    <property type="entry name" value="lpxB"/>
    <property type="match status" value="1"/>
</dbReference>
<comment type="function">
    <text evidence="1">Condensation of UDP-2,3-diacylglucosamine and 2,3-diacylglucosamine-1-phosphate to form lipid A disaccharide, a precursor of lipid A, a phosphorylated glycolipid that anchors the lipopolysaccharide to the outer membrane of the cell.</text>
</comment>
<evidence type="ECO:0000256" key="2">
    <source>
        <dbReference type="ARBA" id="ARBA00012687"/>
    </source>
</evidence>
<dbReference type="GO" id="GO:0009245">
    <property type="term" value="P:lipid A biosynthetic process"/>
    <property type="evidence" value="ECO:0007669"/>
    <property type="project" value="UniProtKB-UniRule"/>
</dbReference>